<dbReference type="PANTHER" id="PTHR33481">
    <property type="entry name" value="REVERSE TRANSCRIPTASE"/>
    <property type="match status" value="1"/>
</dbReference>
<feature type="non-terminal residue" evidence="1">
    <location>
        <position position="572"/>
    </location>
</feature>
<evidence type="ECO:0000313" key="2">
    <source>
        <dbReference type="Proteomes" id="UP000479190"/>
    </source>
</evidence>
<keyword evidence="2" id="KW-1185">Reference proteome</keyword>
<sequence>MYDAILRLNFDGDVRIVGFADDIAVVAVAKHLWQIEQDLNAAILQGRGALQALSLQTADHKTEALLITSRREVKTITITVGDHSIRSSPSIRYLGLHIDTKLKFDHHLRRVGAKAASVIGALTKIVPNSGGPRSSRRKLYAHVVDSILQYGARIWSTATKKRAYIRQAEAAHRRACLRVIGGQPHVSYEATYVLAGIPLLALLADERTRLYGRRREDTKDEERLAMLSKWQEAWDQSTKARWTYRLIPNIKVRIERRHGELNYHLTQLLTRHGFSNTIADATTITIARNARTRRCPRPCVHRPILPSCTEEHSSLPMMRIIQLNLNHCKAAQDLLSQAIRQQRINVAIVCDQYKNLDPPYTWLADASSQAAIWVQGGRLVQEHPARARPFFTWARISGIYFFSVYSPPRLADVEFSTLLTNITEEAQGKRPLIIAGDFNYAHVVDSILLYGAPIWSSGTYDTGGVPIRTVGLLHRGGFYDPQGQCSIIPDRHTSPNATISSLHFISCTKMLAYANMGFYVETGPAFGASLMAIARRCQQGESGMRHLRRVEQGANENTLGLPTRGPLHLCAI</sequence>
<dbReference type="OrthoDB" id="6770089at2759"/>
<evidence type="ECO:0000313" key="1">
    <source>
        <dbReference type="EMBL" id="CAB0037387.1"/>
    </source>
</evidence>
<dbReference type="SUPFAM" id="SSF56219">
    <property type="entry name" value="DNase I-like"/>
    <property type="match status" value="1"/>
</dbReference>
<protein>
    <recommendedName>
        <fullName evidence="3">Reverse transcriptase domain-containing protein</fullName>
    </recommendedName>
</protein>
<dbReference type="Proteomes" id="UP000479190">
    <property type="component" value="Unassembled WGS sequence"/>
</dbReference>
<accession>A0A6H5INS1</accession>
<gene>
    <name evidence="1" type="ORF">TBRA_LOCUS9217</name>
</gene>
<dbReference type="AlphaFoldDB" id="A0A6H5INS1"/>
<dbReference type="EMBL" id="CADCXV010000851">
    <property type="protein sequence ID" value="CAB0037387.1"/>
    <property type="molecule type" value="Genomic_DNA"/>
</dbReference>
<reference evidence="1 2" key="1">
    <citation type="submission" date="2020-02" db="EMBL/GenBank/DDBJ databases">
        <authorList>
            <person name="Ferguson B K."/>
        </authorList>
    </citation>
    <scope>NUCLEOTIDE SEQUENCE [LARGE SCALE GENOMIC DNA]</scope>
</reference>
<evidence type="ECO:0008006" key="3">
    <source>
        <dbReference type="Google" id="ProtNLM"/>
    </source>
</evidence>
<dbReference type="Gene3D" id="3.60.10.10">
    <property type="entry name" value="Endonuclease/exonuclease/phosphatase"/>
    <property type="match status" value="1"/>
</dbReference>
<dbReference type="InterPro" id="IPR036691">
    <property type="entry name" value="Endo/exonu/phosph_ase_sf"/>
</dbReference>
<dbReference type="PANTHER" id="PTHR33481:SF1">
    <property type="entry name" value="ENDONUCLEASE_EXONUCLEASE_PHOSPHATASE DOMAIN-CONTAINING PROTEIN-RELATED"/>
    <property type="match status" value="1"/>
</dbReference>
<organism evidence="1 2">
    <name type="scientific">Trichogramma brassicae</name>
    <dbReference type="NCBI Taxonomy" id="86971"/>
    <lineage>
        <taxon>Eukaryota</taxon>
        <taxon>Metazoa</taxon>
        <taxon>Ecdysozoa</taxon>
        <taxon>Arthropoda</taxon>
        <taxon>Hexapoda</taxon>
        <taxon>Insecta</taxon>
        <taxon>Pterygota</taxon>
        <taxon>Neoptera</taxon>
        <taxon>Endopterygota</taxon>
        <taxon>Hymenoptera</taxon>
        <taxon>Apocrita</taxon>
        <taxon>Proctotrupomorpha</taxon>
        <taxon>Chalcidoidea</taxon>
        <taxon>Trichogrammatidae</taxon>
        <taxon>Trichogramma</taxon>
    </lineage>
</organism>
<proteinExistence type="predicted"/>
<name>A0A6H5INS1_9HYME</name>